<organism evidence="1 2">
    <name type="scientific">Candidatus Nitrosomaritimum aestuariumsis</name>
    <dbReference type="NCBI Taxonomy" id="3342354"/>
    <lineage>
        <taxon>Archaea</taxon>
        <taxon>Nitrososphaerota</taxon>
        <taxon>Nitrososphaeria</taxon>
        <taxon>Nitrosopumilales</taxon>
        <taxon>Nitrosopumilaceae</taxon>
        <taxon>Candidatus Nitrosomaritimum</taxon>
    </lineage>
</organism>
<proteinExistence type="predicted"/>
<feature type="non-terminal residue" evidence="1">
    <location>
        <position position="83"/>
    </location>
</feature>
<name>A0AC60WBH4_9ARCH</name>
<protein>
    <submittedName>
        <fullName evidence="1">Uncharacterized protein</fullName>
    </submittedName>
</protein>
<evidence type="ECO:0000313" key="1">
    <source>
        <dbReference type="EMBL" id="MBA4464373.1"/>
    </source>
</evidence>
<sequence>MNISTLVISDIDRFEEMKEFWDKKVEPQITDPFFSSSMLIAHWRFGQEMEENPFLIIFSIKEEIIGFSAFLSKSSFGFRQVHN</sequence>
<dbReference type="EMBL" id="JACEMX010000184">
    <property type="protein sequence ID" value="MBA4464373.1"/>
    <property type="molecule type" value="Genomic_DNA"/>
</dbReference>
<reference evidence="1 2" key="1">
    <citation type="journal article" date="2020" name="Appl. Environ. Microbiol.">
        <title>Genomic Characteristics of a Novel Species of Ammonia-Oxidizing Archaea from the Jiulong River Estuary.</title>
        <authorList>
            <person name="Zou D."/>
            <person name="Wan R."/>
            <person name="Han L."/>
            <person name="Xu M.N."/>
            <person name="Liu Y."/>
            <person name="Liu H."/>
            <person name="Kao S.J."/>
            <person name="Li M."/>
        </authorList>
    </citation>
    <scope>NUCLEOTIDE SEQUENCE [LARGE SCALE GENOMIC DNA]</scope>
    <source>
        <strain evidence="1">S2bin1</strain>
    </source>
</reference>
<evidence type="ECO:0000313" key="2">
    <source>
        <dbReference type="Proteomes" id="UP000591542"/>
    </source>
</evidence>
<gene>
    <name evidence="1" type="ORF">H2B01_09405</name>
</gene>
<dbReference type="Proteomes" id="UP000591542">
    <property type="component" value="Unassembled WGS sequence"/>
</dbReference>
<accession>A0AC60WBH4</accession>
<comment type="caution">
    <text evidence="1">The sequence shown here is derived from an EMBL/GenBank/DDBJ whole genome shotgun (WGS) entry which is preliminary data.</text>
</comment>